<keyword evidence="1" id="KW-0472">Membrane</keyword>
<reference evidence="3" key="1">
    <citation type="submission" date="2017-10" db="EMBL/GenBank/DDBJ databases">
        <title>Rapid genome shrinkage in a self-fertile nematode reveals novel sperm competition proteins.</title>
        <authorList>
            <person name="Yin D."/>
            <person name="Schwarz E.M."/>
            <person name="Thomas C.G."/>
            <person name="Felde R.L."/>
            <person name="Korf I.F."/>
            <person name="Cutter A.D."/>
            <person name="Schartner C.M."/>
            <person name="Ralston E.J."/>
            <person name="Meyer B.J."/>
            <person name="Haag E.S."/>
        </authorList>
    </citation>
    <scope>NUCLEOTIDE SEQUENCE [LARGE SCALE GENOMIC DNA]</scope>
    <source>
        <strain evidence="3">JU1422</strain>
    </source>
</reference>
<sequence length="83" mass="9629">MPKQDFSYQDMLGVVAVWCSFFVIIGIITVTCVNFYCIHDHDDVTVLEKWGRRKRLGVRLGVHNRATIDEQIALKKFKSDLKD</sequence>
<keyword evidence="1" id="KW-0812">Transmembrane</keyword>
<comment type="caution">
    <text evidence="2">The sequence shown here is derived from an EMBL/GenBank/DDBJ whole genome shotgun (WGS) entry which is preliminary data.</text>
</comment>
<evidence type="ECO:0000256" key="1">
    <source>
        <dbReference type="SAM" id="Phobius"/>
    </source>
</evidence>
<dbReference type="OrthoDB" id="5783759at2759"/>
<dbReference type="AlphaFoldDB" id="A0A2G5UFI5"/>
<proteinExistence type="predicted"/>
<dbReference type="Pfam" id="PF21525">
    <property type="entry name" value="Nlp36"/>
    <property type="match status" value="1"/>
</dbReference>
<keyword evidence="1" id="KW-1133">Transmembrane helix</keyword>
<keyword evidence="3" id="KW-1185">Reference proteome</keyword>
<gene>
    <name evidence="2" type="primary">Cnig_chr_III.g10358</name>
    <name evidence="2" type="ORF">B9Z55_010358</name>
</gene>
<feature type="transmembrane region" description="Helical" evidence="1">
    <location>
        <begin position="12"/>
        <end position="36"/>
    </location>
</feature>
<protein>
    <submittedName>
        <fullName evidence="2">Uncharacterized protein</fullName>
    </submittedName>
</protein>
<dbReference type="EMBL" id="PDUG01000003">
    <property type="protein sequence ID" value="PIC38308.1"/>
    <property type="molecule type" value="Genomic_DNA"/>
</dbReference>
<name>A0A2G5UFI5_9PELO</name>
<accession>A0A2G5UFI5</accession>
<evidence type="ECO:0000313" key="3">
    <source>
        <dbReference type="Proteomes" id="UP000230233"/>
    </source>
</evidence>
<dbReference type="Proteomes" id="UP000230233">
    <property type="component" value="Chromosome III"/>
</dbReference>
<evidence type="ECO:0000313" key="2">
    <source>
        <dbReference type="EMBL" id="PIC38308.1"/>
    </source>
</evidence>
<dbReference type="STRING" id="1611254.A0A2G5UFI5"/>
<organism evidence="2 3">
    <name type="scientific">Caenorhabditis nigoni</name>
    <dbReference type="NCBI Taxonomy" id="1611254"/>
    <lineage>
        <taxon>Eukaryota</taxon>
        <taxon>Metazoa</taxon>
        <taxon>Ecdysozoa</taxon>
        <taxon>Nematoda</taxon>
        <taxon>Chromadorea</taxon>
        <taxon>Rhabditida</taxon>
        <taxon>Rhabditina</taxon>
        <taxon>Rhabditomorpha</taxon>
        <taxon>Rhabditoidea</taxon>
        <taxon>Rhabditidae</taxon>
        <taxon>Peloderinae</taxon>
        <taxon>Caenorhabditis</taxon>
    </lineage>
</organism>